<proteinExistence type="predicted"/>
<gene>
    <name evidence="2" type="ORF">QP029_13430</name>
</gene>
<evidence type="ECO:0000313" key="3">
    <source>
        <dbReference type="Proteomes" id="UP001238805"/>
    </source>
</evidence>
<reference evidence="2 3" key="1">
    <citation type="submission" date="2023-05" db="EMBL/GenBank/DDBJ databases">
        <title>Corynebacterium suedekumii sp. nov. and Corynebacterium breve sp. nov. isolated from raw cow's milk.</title>
        <authorList>
            <person name="Baer M.K."/>
            <person name="Mehl L."/>
            <person name="Hellmuth R."/>
            <person name="Marke G."/>
            <person name="Lipski A."/>
        </authorList>
    </citation>
    <scope>NUCLEOTIDE SEQUENCE [LARGE SCALE GENOMIC DNA]</scope>
    <source>
        <strain evidence="2 3">LM112</strain>
    </source>
</reference>
<sequence>MPVQKMYSHPRSRRRGVPLLPLLAVLGILLLIALIVGLGGMSV</sequence>
<organism evidence="2 3">
    <name type="scientific">Corynebacterium suedekumii</name>
    <dbReference type="NCBI Taxonomy" id="3049801"/>
    <lineage>
        <taxon>Bacteria</taxon>
        <taxon>Bacillati</taxon>
        <taxon>Actinomycetota</taxon>
        <taxon>Actinomycetes</taxon>
        <taxon>Mycobacteriales</taxon>
        <taxon>Corynebacteriaceae</taxon>
        <taxon>Corynebacterium</taxon>
    </lineage>
</organism>
<keyword evidence="1" id="KW-0812">Transmembrane</keyword>
<evidence type="ECO:0000256" key="1">
    <source>
        <dbReference type="SAM" id="Phobius"/>
    </source>
</evidence>
<keyword evidence="1" id="KW-0472">Membrane</keyword>
<protein>
    <submittedName>
        <fullName evidence="2">Uncharacterized protein</fullName>
    </submittedName>
</protein>
<accession>A0ABY8VMF2</accession>
<keyword evidence="3" id="KW-1185">Reference proteome</keyword>
<evidence type="ECO:0000313" key="2">
    <source>
        <dbReference type="EMBL" id="WIM70161.1"/>
    </source>
</evidence>
<feature type="transmembrane region" description="Helical" evidence="1">
    <location>
        <begin position="20"/>
        <end position="41"/>
    </location>
</feature>
<keyword evidence="1" id="KW-1133">Transmembrane helix</keyword>
<dbReference type="EMBL" id="CP126970">
    <property type="protein sequence ID" value="WIM70161.1"/>
    <property type="molecule type" value="Genomic_DNA"/>
</dbReference>
<name>A0ABY8VMF2_9CORY</name>
<dbReference type="RefSeq" id="WP_284874754.1">
    <property type="nucleotide sequence ID" value="NZ_CP126970.1"/>
</dbReference>
<dbReference type="Proteomes" id="UP001238805">
    <property type="component" value="Chromosome"/>
</dbReference>